<dbReference type="RefSeq" id="WP_378318838.1">
    <property type="nucleotide sequence ID" value="NZ_JBHUHY010000002.1"/>
</dbReference>
<keyword evidence="2" id="KW-1185">Reference proteome</keyword>
<reference evidence="2" key="1">
    <citation type="journal article" date="2019" name="Int. J. Syst. Evol. Microbiol.">
        <title>The Global Catalogue of Microorganisms (GCM) 10K type strain sequencing project: providing services to taxonomists for standard genome sequencing and annotation.</title>
        <authorList>
            <consortium name="The Broad Institute Genomics Platform"/>
            <consortium name="The Broad Institute Genome Sequencing Center for Infectious Disease"/>
            <person name="Wu L."/>
            <person name="Ma J."/>
        </authorList>
    </citation>
    <scope>NUCLEOTIDE SEQUENCE [LARGE SCALE GENOMIC DNA]</scope>
    <source>
        <strain evidence="2">DT92</strain>
    </source>
</reference>
<sequence length="119" mass="13856">MKNYILPLLVFSSFLLYPNLNKQDQSLATIDQVQNQIDRKLSPEEVKQRGIDLLVNQIVEKIDDIDMRNMARSAIFETTYGFRWKMVNLHTGKKIIIKVDKDFRLISARDGNNSKIMTP</sequence>
<dbReference type="EMBL" id="JBHUHY010000002">
    <property type="protein sequence ID" value="MFD2185870.1"/>
    <property type="molecule type" value="Genomic_DNA"/>
</dbReference>
<comment type="caution">
    <text evidence="1">The sequence shown here is derived from an EMBL/GenBank/DDBJ whole genome shotgun (WGS) entry which is preliminary data.</text>
</comment>
<name>A0ABW5AUA8_9FLAO</name>
<proteinExistence type="predicted"/>
<gene>
    <name evidence="1" type="ORF">ACFSJT_03635</name>
</gene>
<evidence type="ECO:0000313" key="1">
    <source>
        <dbReference type="EMBL" id="MFD2185870.1"/>
    </source>
</evidence>
<evidence type="ECO:0000313" key="2">
    <source>
        <dbReference type="Proteomes" id="UP001597344"/>
    </source>
</evidence>
<organism evidence="1 2">
    <name type="scientific">Aquimarina celericrescens</name>
    <dbReference type="NCBI Taxonomy" id="1964542"/>
    <lineage>
        <taxon>Bacteria</taxon>
        <taxon>Pseudomonadati</taxon>
        <taxon>Bacteroidota</taxon>
        <taxon>Flavobacteriia</taxon>
        <taxon>Flavobacteriales</taxon>
        <taxon>Flavobacteriaceae</taxon>
        <taxon>Aquimarina</taxon>
    </lineage>
</organism>
<dbReference type="Proteomes" id="UP001597344">
    <property type="component" value="Unassembled WGS sequence"/>
</dbReference>
<protein>
    <recommendedName>
        <fullName evidence="3">PepSY domain-containing protein</fullName>
    </recommendedName>
</protein>
<evidence type="ECO:0008006" key="3">
    <source>
        <dbReference type="Google" id="ProtNLM"/>
    </source>
</evidence>
<accession>A0ABW5AUA8</accession>